<evidence type="ECO:0000313" key="1">
    <source>
        <dbReference type="EMBL" id="EGZ51352.1"/>
    </source>
</evidence>
<dbReference type="EMBL" id="AGAZ01000002">
    <property type="protein sequence ID" value="EGZ51352.1"/>
    <property type="molecule type" value="Genomic_DNA"/>
</dbReference>
<reference evidence="1 2" key="1">
    <citation type="submission" date="2011-06" db="EMBL/GenBank/DDBJ databases">
        <authorList>
            <person name="Muzny D."/>
            <person name="Qin X."/>
            <person name="Deng J."/>
            <person name="Jiang H."/>
            <person name="Liu Y."/>
            <person name="Qu J."/>
            <person name="Song X.-Z."/>
            <person name="Zhang L."/>
            <person name="Thornton R."/>
            <person name="Coyle M."/>
            <person name="Francisco L."/>
            <person name="Jackson L."/>
            <person name="Javaid M."/>
            <person name="Korchina V."/>
            <person name="Kovar C."/>
            <person name="Mata R."/>
            <person name="Mathew T."/>
            <person name="Ngo R."/>
            <person name="Nguyen L."/>
            <person name="Nguyen N."/>
            <person name="Okwuonu G."/>
            <person name="Ongeri F."/>
            <person name="Pham C."/>
            <person name="Simmons D."/>
            <person name="Wilczek-Boney K."/>
            <person name="Hale W."/>
            <person name="Jakkamsetti A."/>
            <person name="Pham P."/>
            <person name="Ruth R."/>
            <person name="San Lucas F."/>
            <person name="Warren J."/>
            <person name="Zhang J."/>
            <person name="Zhao Z."/>
            <person name="Zhou C."/>
            <person name="Zhu D."/>
            <person name="Lee S."/>
            <person name="Bess C."/>
            <person name="Blankenburg K."/>
            <person name="Forbes L."/>
            <person name="Fu Q."/>
            <person name="Gubbala S."/>
            <person name="Hirani K."/>
            <person name="Jayaseelan J.C."/>
            <person name="Lara F."/>
            <person name="Munidasa M."/>
            <person name="Palculict T."/>
            <person name="Patil S."/>
            <person name="Pu L.-L."/>
            <person name="Saada N."/>
            <person name="Tang L."/>
            <person name="Weissenberger G."/>
            <person name="Zhu Y."/>
            <person name="Hemphill L."/>
            <person name="Shang Y."/>
            <person name="Youmans B."/>
            <person name="Ayvaz T."/>
            <person name="Ross M."/>
            <person name="Santibanez J."/>
            <person name="Aqrawi P."/>
            <person name="Gross S."/>
            <person name="Joshi V."/>
            <person name="Fowler G."/>
            <person name="Nazareth L."/>
            <person name="Reid J."/>
            <person name="Worley K."/>
            <person name="Petrosino J."/>
            <person name="Highlander S."/>
            <person name="Gibbs R."/>
        </authorList>
    </citation>
    <scope>NUCLEOTIDE SEQUENCE [LARGE SCALE GENOMIC DNA]</scope>
    <source>
        <strain evidence="1 2">9715</strain>
    </source>
</reference>
<proteinExistence type="predicted"/>
<gene>
    <name evidence="1" type="ORF">HMPREF9370_0103</name>
</gene>
<comment type="caution">
    <text evidence="1">The sequence shown here is derived from an EMBL/GenBank/DDBJ whole genome shotgun (WGS) entry which is preliminary data.</text>
</comment>
<evidence type="ECO:0000313" key="2">
    <source>
        <dbReference type="Proteomes" id="UP000005336"/>
    </source>
</evidence>
<accession>G4CLZ4</accession>
<dbReference type="AlphaFoldDB" id="G4CLZ4"/>
<sequence length="46" mass="5297">MTKNKFICYNTTKCLSENIQTGIFIIANAYCYDQAWVVGRIPVSDY</sequence>
<organism evidence="1 2">
    <name type="scientific">Neisseria wadsworthii 9715</name>
    <dbReference type="NCBI Taxonomy" id="1030841"/>
    <lineage>
        <taxon>Bacteria</taxon>
        <taxon>Pseudomonadati</taxon>
        <taxon>Pseudomonadota</taxon>
        <taxon>Betaproteobacteria</taxon>
        <taxon>Neisseriales</taxon>
        <taxon>Neisseriaceae</taxon>
        <taxon>Neisseria</taxon>
    </lineage>
</organism>
<dbReference type="HOGENOM" id="CLU_3193128_0_0_4"/>
<keyword evidence="2" id="KW-1185">Reference proteome</keyword>
<name>G4CLZ4_9NEIS</name>
<protein>
    <submittedName>
        <fullName evidence="1">Uncharacterized protein</fullName>
    </submittedName>
</protein>
<dbReference type="Proteomes" id="UP000005336">
    <property type="component" value="Unassembled WGS sequence"/>
</dbReference>
<feature type="non-terminal residue" evidence="1">
    <location>
        <position position="46"/>
    </location>
</feature>